<evidence type="ECO:0000313" key="8">
    <source>
        <dbReference type="Proteomes" id="UP000760472"/>
    </source>
</evidence>
<dbReference type="Gene3D" id="3.40.190.290">
    <property type="match status" value="1"/>
</dbReference>
<dbReference type="InterPro" id="IPR036390">
    <property type="entry name" value="WH_DNA-bd_sf"/>
</dbReference>
<dbReference type="EMBL" id="JAFFZP010000010">
    <property type="protein sequence ID" value="MBN0987382.1"/>
    <property type="molecule type" value="Genomic_DNA"/>
</dbReference>
<evidence type="ECO:0000256" key="3">
    <source>
        <dbReference type="ARBA" id="ARBA00023125"/>
    </source>
</evidence>
<dbReference type="PANTHER" id="PTHR30346:SF26">
    <property type="entry name" value="HYDROGEN PEROXIDE-INDUCIBLE GENES ACTIVATOR"/>
    <property type="match status" value="1"/>
</dbReference>
<dbReference type="Pfam" id="PF03466">
    <property type="entry name" value="LysR_substrate"/>
    <property type="match status" value="1"/>
</dbReference>
<dbReference type="RefSeq" id="WP_205213379.1">
    <property type="nucleotide sequence ID" value="NZ_JAFFZP010000010.1"/>
</dbReference>
<organism evidence="7 8">
    <name type="scientific">Amphritea pacifica</name>
    <dbReference type="NCBI Taxonomy" id="2811233"/>
    <lineage>
        <taxon>Bacteria</taxon>
        <taxon>Pseudomonadati</taxon>
        <taxon>Pseudomonadota</taxon>
        <taxon>Gammaproteobacteria</taxon>
        <taxon>Oceanospirillales</taxon>
        <taxon>Oceanospirillaceae</taxon>
        <taxon>Amphritea</taxon>
    </lineage>
</organism>
<dbReference type="InterPro" id="IPR005119">
    <property type="entry name" value="LysR_subst-bd"/>
</dbReference>
<dbReference type="PROSITE" id="PS50931">
    <property type="entry name" value="HTH_LYSR"/>
    <property type="match status" value="1"/>
</dbReference>
<dbReference type="InterPro" id="IPR000847">
    <property type="entry name" value="LysR_HTH_N"/>
</dbReference>
<dbReference type="SUPFAM" id="SSF53850">
    <property type="entry name" value="Periplasmic binding protein-like II"/>
    <property type="match status" value="1"/>
</dbReference>
<proteinExistence type="inferred from homology"/>
<sequence length="287" mass="32226">MDFRSLRYFVAVYEELSLSAASKRCFVAQPSISAAIQQLESELDCALFVRHSKGVTPTPEGTRLYPDARKVLGDIQSIKLQFQDTPEFLPVRLGLMPFLSGKRVGRVIKALFREIPGLDLTLVDIAEESDLRIVSGSIVEPEEAFHKLWTDRYVLALPKGHPLEIHNSIDFELLNNLPYISRRRCDFNDAWKFLLQKRGIILNTKATVRTEEYALDMVAAGLGVSVVPKQSTDGRKDIIIREVNGLQLERVVGLAYARNKPLPPLLLSVIESVKLELAEELAGQSDR</sequence>
<evidence type="ECO:0000313" key="7">
    <source>
        <dbReference type="EMBL" id="MBN0987382.1"/>
    </source>
</evidence>
<dbReference type="Gene3D" id="1.10.10.10">
    <property type="entry name" value="Winged helix-like DNA-binding domain superfamily/Winged helix DNA-binding domain"/>
    <property type="match status" value="1"/>
</dbReference>
<evidence type="ECO:0000256" key="1">
    <source>
        <dbReference type="ARBA" id="ARBA00009437"/>
    </source>
</evidence>
<keyword evidence="4" id="KW-0010">Activator</keyword>
<keyword evidence="3" id="KW-0238">DNA-binding</keyword>
<accession>A0ABS2W7L3</accession>
<name>A0ABS2W7L3_9GAMM</name>
<evidence type="ECO:0000259" key="6">
    <source>
        <dbReference type="PROSITE" id="PS50931"/>
    </source>
</evidence>
<reference evidence="7 8" key="1">
    <citation type="submission" date="2021-02" db="EMBL/GenBank/DDBJ databases">
        <title>A novel species of genus Amphritea isolated from a fishpond in China.</title>
        <authorList>
            <person name="Lu H."/>
        </authorList>
    </citation>
    <scope>NUCLEOTIDE SEQUENCE [LARGE SCALE GENOMIC DNA]</scope>
    <source>
        <strain evidence="7 8">RP18W</strain>
    </source>
</reference>
<dbReference type="SUPFAM" id="SSF46785">
    <property type="entry name" value="Winged helix' DNA-binding domain"/>
    <property type="match status" value="1"/>
</dbReference>
<comment type="similarity">
    <text evidence="1">Belongs to the LysR transcriptional regulatory family.</text>
</comment>
<dbReference type="Proteomes" id="UP000760472">
    <property type="component" value="Unassembled WGS sequence"/>
</dbReference>
<keyword evidence="8" id="KW-1185">Reference proteome</keyword>
<dbReference type="InterPro" id="IPR036388">
    <property type="entry name" value="WH-like_DNA-bd_sf"/>
</dbReference>
<comment type="caution">
    <text evidence="7">The sequence shown here is derived from an EMBL/GenBank/DDBJ whole genome shotgun (WGS) entry which is preliminary data.</text>
</comment>
<evidence type="ECO:0000256" key="4">
    <source>
        <dbReference type="ARBA" id="ARBA00023159"/>
    </source>
</evidence>
<feature type="domain" description="HTH lysR-type" evidence="6">
    <location>
        <begin position="1"/>
        <end position="58"/>
    </location>
</feature>
<dbReference type="PRINTS" id="PR00039">
    <property type="entry name" value="HTHLYSR"/>
</dbReference>
<keyword evidence="5" id="KW-0804">Transcription</keyword>
<protein>
    <submittedName>
        <fullName evidence="7">LysR family transcriptional regulator</fullName>
    </submittedName>
</protein>
<gene>
    <name evidence="7" type="ORF">JW498_08425</name>
</gene>
<dbReference type="Pfam" id="PF00126">
    <property type="entry name" value="HTH_1"/>
    <property type="match status" value="1"/>
</dbReference>
<dbReference type="CDD" id="cd05466">
    <property type="entry name" value="PBP2_LTTR_substrate"/>
    <property type="match status" value="1"/>
</dbReference>
<evidence type="ECO:0000256" key="2">
    <source>
        <dbReference type="ARBA" id="ARBA00023015"/>
    </source>
</evidence>
<evidence type="ECO:0000256" key="5">
    <source>
        <dbReference type="ARBA" id="ARBA00023163"/>
    </source>
</evidence>
<keyword evidence="2" id="KW-0805">Transcription regulation</keyword>
<dbReference type="PANTHER" id="PTHR30346">
    <property type="entry name" value="TRANSCRIPTIONAL DUAL REGULATOR HCAR-RELATED"/>
    <property type="match status" value="1"/>
</dbReference>